<feature type="region of interest" description="Disordered" evidence="4">
    <location>
        <begin position="35"/>
        <end position="62"/>
    </location>
</feature>
<evidence type="ECO:0000256" key="3">
    <source>
        <dbReference type="ARBA" id="ARBA00023157"/>
    </source>
</evidence>
<accession>A0A6J1B307</accession>
<sequence>MASGNHPRQRHISALPVAQVSASLLRVFIPSLQQQAPMPAREPGTVLPPPSPQSTSPPSPQKIANQEIAGKVMETESDVSPQARHCYQSYVEYHKCTKEKGRNAPQCDNFARHYRSLCPDEWISKNSIFSFLNLRF</sequence>
<evidence type="ECO:0000256" key="4">
    <source>
        <dbReference type="SAM" id="MobiDB-lite"/>
    </source>
</evidence>
<evidence type="ECO:0000313" key="5">
    <source>
        <dbReference type="Proteomes" id="UP000504621"/>
    </source>
</evidence>
<name>A0A6J1B307_9ROSI</name>
<dbReference type="SUPFAM" id="SSF47694">
    <property type="entry name" value="Cytochrome c oxidase subunit h"/>
    <property type="match status" value="1"/>
</dbReference>
<dbReference type="RefSeq" id="XP_021293019.1">
    <property type="nucleotide sequence ID" value="XM_021437344.1"/>
</dbReference>
<evidence type="ECO:0000256" key="1">
    <source>
        <dbReference type="ARBA" id="ARBA00004173"/>
    </source>
</evidence>
<dbReference type="PANTHER" id="PTHR46281">
    <property type="entry name" value="CYTOCHROME C OXIDASE SUBUNIT 6B"/>
    <property type="match status" value="1"/>
</dbReference>
<keyword evidence="2" id="KW-0496">Mitochondrion</keyword>
<dbReference type="AlphaFoldDB" id="A0A6J1B307"/>
<feature type="compositionally biased region" description="Pro residues" evidence="4">
    <location>
        <begin position="46"/>
        <end position="60"/>
    </location>
</feature>
<dbReference type="CDD" id="cd00926">
    <property type="entry name" value="Cyt_c_Oxidase_VIb"/>
    <property type="match status" value="1"/>
</dbReference>
<dbReference type="OrthoDB" id="1107506at2759"/>
<protein>
    <submittedName>
        <fullName evidence="6">Cytochrome c oxidase subunit 6b-like</fullName>
    </submittedName>
</protein>
<proteinExistence type="predicted"/>
<keyword evidence="3" id="KW-1015">Disulfide bond</keyword>
<organism evidence="5 6">
    <name type="scientific">Herrania umbratica</name>
    <dbReference type="NCBI Taxonomy" id="108875"/>
    <lineage>
        <taxon>Eukaryota</taxon>
        <taxon>Viridiplantae</taxon>
        <taxon>Streptophyta</taxon>
        <taxon>Embryophyta</taxon>
        <taxon>Tracheophyta</taxon>
        <taxon>Spermatophyta</taxon>
        <taxon>Magnoliopsida</taxon>
        <taxon>eudicotyledons</taxon>
        <taxon>Gunneridae</taxon>
        <taxon>Pentapetalae</taxon>
        <taxon>rosids</taxon>
        <taxon>malvids</taxon>
        <taxon>Malvales</taxon>
        <taxon>Malvaceae</taxon>
        <taxon>Byttnerioideae</taxon>
        <taxon>Herrania</taxon>
    </lineage>
</organism>
<dbReference type="InterPro" id="IPR048280">
    <property type="entry name" value="COX6B-like"/>
</dbReference>
<dbReference type="Pfam" id="PF02297">
    <property type="entry name" value="COX6B"/>
    <property type="match status" value="1"/>
</dbReference>
<dbReference type="PROSITE" id="PS51808">
    <property type="entry name" value="CHCH"/>
    <property type="match status" value="1"/>
</dbReference>
<comment type="subcellular location">
    <subcellularLocation>
        <location evidence="1">Mitochondrion</location>
    </subcellularLocation>
</comment>
<dbReference type="PANTHER" id="PTHR46281:SF31">
    <property type="entry name" value="CYTOCHROME C OXIDASE SUBUNIT"/>
    <property type="match status" value="1"/>
</dbReference>
<evidence type="ECO:0000313" key="6">
    <source>
        <dbReference type="RefSeq" id="XP_021293019.1"/>
    </source>
</evidence>
<gene>
    <name evidence="6" type="primary">LOC110423184</name>
</gene>
<keyword evidence="5" id="KW-1185">Reference proteome</keyword>
<dbReference type="Gene3D" id="1.10.10.140">
    <property type="entry name" value="Cytochrome c oxidase, subunit VIb"/>
    <property type="match status" value="1"/>
</dbReference>
<dbReference type="Proteomes" id="UP000504621">
    <property type="component" value="Unplaced"/>
</dbReference>
<dbReference type="GeneID" id="110423184"/>
<dbReference type="GO" id="GO:0045277">
    <property type="term" value="C:respiratory chain complex IV"/>
    <property type="evidence" value="ECO:0007669"/>
    <property type="project" value="InterPro"/>
</dbReference>
<dbReference type="InterPro" id="IPR003213">
    <property type="entry name" value="Cyt_c_oxidase_su6B"/>
</dbReference>
<reference evidence="6" key="1">
    <citation type="submission" date="2025-08" db="UniProtKB">
        <authorList>
            <consortium name="RefSeq"/>
        </authorList>
    </citation>
    <scope>IDENTIFICATION</scope>
    <source>
        <tissue evidence="6">Leaf</tissue>
    </source>
</reference>
<dbReference type="InterPro" id="IPR036549">
    <property type="entry name" value="CX6/COA6-like_sf"/>
</dbReference>
<evidence type="ECO:0000256" key="2">
    <source>
        <dbReference type="ARBA" id="ARBA00023128"/>
    </source>
</evidence>
<dbReference type="GO" id="GO:0005739">
    <property type="term" value="C:mitochondrion"/>
    <property type="evidence" value="ECO:0007669"/>
    <property type="project" value="UniProtKB-SubCell"/>
</dbReference>